<evidence type="ECO:0000313" key="6">
    <source>
        <dbReference type="Proteomes" id="UP000377224"/>
    </source>
</evidence>
<protein>
    <recommendedName>
        <fullName evidence="4">Glycosyltransferase 61 catalytic domain-containing protein</fullName>
    </recommendedName>
</protein>
<proteinExistence type="predicted"/>
<dbReference type="RefSeq" id="WP_191631185.1">
    <property type="nucleotide sequence ID" value="NZ_CABVIN010000006.1"/>
</dbReference>
<evidence type="ECO:0000259" key="4">
    <source>
        <dbReference type="Pfam" id="PF04577"/>
    </source>
</evidence>
<gene>
    <name evidence="5" type="ORF">PS896_04238</name>
</gene>
<keyword evidence="1" id="KW-0328">Glycosyltransferase</keyword>
<dbReference type="EMBL" id="CABVIN010000006">
    <property type="protein sequence ID" value="VVP28880.1"/>
    <property type="molecule type" value="Genomic_DNA"/>
</dbReference>
<feature type="domain" description="Glycosyltransferase 61 catalytic" evidence="4">
    <location>
        <begin position="458"/>
        <end position="645"/>
    </location>
</feature>
<evidence type="ECO:0000256" key="3">
    <source>
        <dbReference type="ARBA" id="ARBA00023180"/>
    </source>
</evidence>
<dbReference type="InterPro" id="IPR007657">
    <property type="entry name" value="Glycosyltransferase_61"/>
</dbReference>
<reference evidence="5 6" key="1">
    <citation type="submission" date="2019-09" db="EMBL/GenBank/DDBJ databases">
        <authorList>
            <person name="Chandra G."/>
            <person name="Truman W A."/>
        </authorList>
    </citation>
    <scope>NUCLEOTIDE SEQUENCE [LARGE SCALE GENOMIC DNA]</scope>
    <source>
        <strain evidence="5">PS896</strain>
    </source>
</reference>
<evidence type="ECO:0000256" key="1">
    <source>
        <dbReference type="ARBA" id="ARBA00022676"/>
    </source>
</evidence>
<evidence type="ECO:0000313" key="5">
    <source>
        <dbReference type="EMBL" id="VVP28880.1"/>
    </source>
</evidence>
<name>A0A5E7MWX6_PSEFL</name>
<dbReference type="GO" id="GO:0016757">
    <property type="term" value="F:glycosyltransferase activity"/>
    <property type="evidence" value="ECO:0007669"/>
    <property type="project" value="UniProtKB-KW"/>
</dbReference>
<dbReference type="AlphaFoldDB" id="A0A5E7MWX6"/>
<dbReference type="InterPro" id="IPR049625">
    <property type="entry name" value="Glyco_transf_61_cat"/>
</dbReference>
<keyword evidence="3" id="KW-0325">Glycoprotein</keyword>
<evidence type="ECO:0000256" key="2">
    <source>
        <dbReference type="ARBA" id="ARBA00022679"/>
    </source>
</evidence>
<dbReference type="Proteomes" id="UP000377224">
    <property type="component" value="Unassembled WGS sequence"/>
</dbReference>
<sequence>MKFSFVKRLLIRIPLLRRVLAKRLAAETKEVTDNLDARLALVRPYFDMDYWLRNHQQGTVGSSEPVVDFVKSGFSIDGSPHPLFDNGYYLAQLPGVQWLDITLLEHYVLEGAAAGLDPSPFFSTRYYYDSYPDIEAANINPLLHYIHSGIHEGREPLAIAKLVSGPYFYDGLSDTVENEYAMAYQALHSASLKDFHQTIKHLRFAKRYIPAALYLKVAGMCFCLAGRFFYAERIFKGLSQNPGILDSENLYSYVLTKAGEIAEGRGDNDLAYRNFFLANRRGYESAGRALIRLAREYFNQGKTAEALRLIGESNFKKGDFGTNVLSMRSIKTHCNEFGFSYDEILPARPIVFSSLSFLEEAPQLTSEAGDLLAPPFYIAIMENIAAITRCNVVISNHQLVLDGINHPVFQRSGLGDIYDKENIVLSRRGEHALVQWPNTQPVVIDHGLKMFGVQSGNYGHWFLEFLPRMLAFDTDFCDDGFSIVVDASMPQSHLDSLSLLNSKNRPIVVLPANTAVNFSRLAVAPVPAFFPLDVEDGVAYDTVWPRDIFSQLKSKIIQGLEREKFVFSEKPTRLFLSRRGFSSRQLVNELELEKVLQDFGFTTIYPETMSFSEQVDAFQSAEIVVGSCSSALTNAIFCNAGARIVAMINDCLDFNFRGYASFIESGGAEIMFVRGVSCPDQASVHRYHRSYVISTDAFSKALQWALHQ</sequence>
<accession>A0A5E7MWX6</accession>
<dbReference type="Pfam" id="PF04577">
    <property type="entry name" value="Glyco_transf_61"/>
    <property type="match status" value="1"/>
</dbReference>
<organism evidence="5 6">
    <name type="scientific">Pseudomonas fluorescens</name>
    <dbReference type="NCBI Taxonomy" id="294"/>
    <lineage>
        <taxon>Bacteria</taxon>
        <taxon>Pseudomonadati</taxon>
        <taxon>Pseudomonadota</taxon>
        <taxon>Gammaproteobacteria</taxon>
        <taxon>Pseudomonadales</taxon>
        <taxon>Pseudomonadaceae</taxon>
        <taxon>Pseudomonas</taxon>
    </lineage>
</organism>
<keyword evidence="2" id="KW-0808">Transferase</keyword>
<dbReference type="PANTHER" id="PTHR20961">
    <property type="entry name" value="GLYCOSYLTRANSFERASE"/>
    <property type="match status" value="1"/>
</dbReference>